<protein>
    <submittedName>
        <fullName evidence="2">Uncharacterized protein</fullName>
    </submittedName>
</protein>
<evidence type="ECO:0000313" key="2">
    <source>
        <dbReference type="EMBL" id="KIJ43554.1"/>
    </source>
</evidence>
<dbReference type="EMBL" id="KN837122">
    <property type="protein sequence ID" value="KIJ43554.1"/>
    <property type="molecule type" value="Genomic_DNA"/>
</dbReference>
<feature type="compositionally biased region" description="Polar residues" evidence="1">
    <location>
        <begin position="16"/>
        <end position="25"/>
    </location>
</feature>
<keyword evidence="3" id="KW-1185">Reference proteome</keyword>
<dbReference type="Proteomes" id="UP000054279">
    <property type="component" value="Unassembled WGS sequence"/>
</dbReference>
<proteinExistence type="predicted"/>
<evidence type="ECO:0000313" key="3">
    <source>
        <dbReference type="Proteomes" id="UP000054279"/>
    </source>
</evidence>
<dbReference type="OrthoDB" id="3222453at2759"/>
<reference evidence="2 3" key="1">
    <citation type="submission" date="2014-06" db="EMBL/GenBank/DDBJ databases">
        <title>Evolutionary Origins and Diversification of the Mycorrhizal Mutualists.</title>
        <authorList>
            <consortium name="DOE Joint Genome Institute"/>
            <consortium name="Mycorrhizal Genomics Consortium"/>
            <person name="Kohler A."/>
            <person name="Kuo A."/>
            <person name="Nagy L.G."/>
            <person name="Floudas D."/>
            <person name="Copeland A."/>
            <person name="Barry K.W."/>
            <person name="Cichocki N."/>
            <person name="Veneault-Fourrey C."/>
            <person name="LaButti K."/>
            <person name="Lindquist E.A."/>
            <person name="Lipzen A."/>
            <person name="Lundell T."/>
            <person name="Morin E."/>
            <person name="Murat C."/>
            <person name="Riley R."/>
            <person name="Ohm R."/>
            <person name="Sun H."/>
            <person name="Tunlid A."/>
            <person name="Henrissat B."/>
            <person name="Grigoriev I.V."/>
            <person name="Hibbett D.S."/>
            <person name="Martin F."/>
        </authorList>
    </citation>
    <scope>NUCLEOTIDE SEQUENCE [LARGE SCALE GENOMIC DNA]</scope>
    <source>
        <strain evidence="2 3">SS14</strain>
    </source>
</reference>
<feature type="compositionally biased region" description="Basic and acidic residues" evidence="1">
    <location>
        <begin position="446"/>
        <end position="456"/>
    </location>
</feature>
<organism evidence="2 3">
    <name type="scientific">Sphaerobolus stellatus (strain SS14)</name>
    <dbReference type="NCBI Taxonomy" id="990650"/>
    <lineage>
        <taxon>Eukaryota</taxon>
        <taxon>Fungi</taxon>
        <taxon>Dikarya</taxon>
        <taxon>Basidiomycota</taxon>
        <taxon>Agaricomycotina</taxon>
        <taxon>Agaricomycetes</taxon>
        <taxon>Phallomycetidae</taxon>
        <taxon>Geastrales</taxon>
        <taxon>Sphaerobolaceae</taxon>
        <taxon>Sphaerobolus</taxon>
    </lineage>
</organism>
<gene>
    <name evidence="2" type="ORF">M422DRAFT_253132</name>
</gene>
<feature type="region of interest" description="Disordered" evidence="1">
    <location>
        <begin position="1"/>
        <end position="41"/>
    </location>
</feature>
<dbReference type="AlphaFoldDB" id="A0A0C9V994"/>
<name>A0A0C9V994_SPHS4</name>
<accession>A0A0C9V994</accession>
<feature type="region of interest" description="Disordered" evidence="1">
    <location>
        <begin position="358"/>
        <end position="525"/>
    </location>
</feature>
<dbReference type="HOGENOM" id="CLU_518921_0_0_1"/>
<evidence type="ECO:0000256" key="1">
    <source>
        <dbReference type="SAM" id="MobiDB-lite"/>
    </source>
</evidence>
<feature type="compositionally biased region" description="Polar residues" evidence="1">
    <location>
        <begin position="412"/>
        <end position="422"/>
    </location>
</feature>
<feature type="compositionally biased region" description="Gly residues" evidence="1">
    <location>
        <begin position="457"/>
        <end position="475"/>
    </location>
</feature>
<sequence>MFGREESGIAGAEVPNGTNRLSTANGGRVELSCRGPPPPPPDLVTDKSITGAYDDFRRWLQRGGRNFSTQCYYSVTCPATTRYTDQLAPRLKACPLWGSLHSSLPPVDIGDVGYVSLEHGGWVRLFNLHTDTDPGKLPPGTNPGCLKVTEEDMTGTVLTGPFMSTSVKGIAINASVTTGGSTAGISYECHSKRGAVLFVDNDGVQNIVTWYDFAHKRSIRMSDLVFVTGYGRTTSWVAALFTEKSQSCIFGLAATIPALNTNANIEICGSFKCLNIPAWTGGPEGMINSPYDSQFQANLFKHKDIPISSPGLLPPDDPQHQCVFVQGYRMEHRNLLDRILSPSKSIRAQGIQILAKKGTSSTIGVIPSPRTSIERNDAEEATAPGVPVTVDSNDITSSQPPPTDLEVAVSEGTLSQPPTSTESQDDGGESNRQKRRRHRFSYRGVDPSRRGGDPNRRGGGGVGVGGGGDGGGIGGHTEKGDGGGENDAVGSHSGRDGKGHTGAQHARNSDNTSIDYSLRGVILKT</sequence>